<dbReference type="RefSeq" id="XP_022722416.1">
    <property type="nucleotide sequence ID" value="XM_022866681.1"/>
</dbReference>
<comment type="subcellular location">
    <subcellularLocation>
        <location evidence="1">Nucleus</location>
    </subcellularLocation>
</comment>
<evidence type="ECO:0000313" key="8">
    <source>
        <dbReference type="RefSeq" id="XP_022722416.1"/>
    </source>
</evidence>
<sequence>MAPSRKPKSVNKKFSYVNELASAKNGDSSAKKSGQRKRKLSDMLGPQWTKEELEHFYEAYRKYGKDWKKVATMIRDRSVEMVEALYTMNRKILPCFQAYLSLPDGTASVVGLIAMMTDHYCVMVSLWYGIVDSTNGAWTHLGRGGSDSEQESNEGMGASKRRPKRSRGKLRDQPSKSLYKPLPDLLHFHSAASSYGCLSLLKRRRSESRPRAVGKRTPRVPISFSHDKSKGERYFSPIRPGMKLKVDAVDDNVAHVIALALTEASQRGGSPQVSQTPNRKAETPSPVFNNERMNAESETISAKILGSEVDEDACELSLGSTEADNADYSRAKNYSRNIEGTGTVEVQQKGKRYYRRKPEVEESVNNHLEDTKEACSGTEEGQRLCDLKGKFEAEVADANTSRASTKCLRKRSKKVLFGGVEETSFDALQTLADLSLMMPETAADTESSVLFKEEKNEVVEKTKPKGNHPVPGAKGTASKQSKQGKLFHHDVHAIPKAKEESHPNNVGMLKRRRKSSPYKLQIPKDETDADSQLGESPNVEASDEVKNLVSKGKRSNNVAHTKQGKSVRPSECMSSSNIAHPKQGKSVRTPERTSASNVGHPKQGKSVRPPERTSSSTDHGRDLNTSAPSTIQVSSIHQVNLLKSRVKRKMDAQRPAIGKDIKPSDIVKGKFSVPAMLFHDRALNLKAKLCSFLSSYQARRWCAFEWFYSTIDYPWFAKREFVEYLDHVGLGHVPRLTRVEWGVIRSSLGKPRRFSEQFLKEEREKLNQYQESVRTHYADLRAGIGEGLPTDLARPLSVGQRVIAVHPKTREIHDGSVLIVDHSRYRIQFDSPELGVEFIMDIDCMPSYPLENLPASLLRQNAAICKFAENYSELKMNGQPKESKIEENMKFSQCDNPENTDSSSRTSPSTFNVGNLSQPVKVDSSSPNLQHKVGPMETVCTQQAVNSQPSAHALVQAREADVEALSQLTRAIDKKEAVVSELRRMNDEVLENQKGADNCLKDSDSFKKQYAAVLLQLNEVNEQVSFALFCLRQRNSYQANSSVKLLKPLAKIGGHGCQLSSFDHSMHHVQECVSNVAEIVESSRMKARSMVNAAMQAMSSLRKGGKSIERIEDAIDFVNNQLSLDDFSLPALRSSTPLDSVHSTVTSHDLPTACVSYPSATSHIPDVKMQNFSDQDDLRIPSDIIVHCVATLLMTQKCTERQFPPGDVAQVLDSAVSSLKPYCSQNLQIYSEVQKCMGIIRNQILALVPT</sequence>
<feature type="domain" description="Myb-like" evidence="5">
    <location>
        <begin position="48"/>
        <end position="78"/>
    </location>
</feature>
<feature type="compositionally biased region" description="Polar residues" evidence="4">
    <location>
        <begin position="265"/>
        <end position="278"/>
    </location>
</feature>
<feature type="region of interest" description="Disordered" evidence="4">
    <location>
        <begin position="142"/>
        <end position="178"/>
    </location>
</feature>
<dbReference type="GO" id="GO:0006351">
    <property type="term" value="P:DNA-templated transcription"/>
    <property type="evidence" value="ECO:0007669"/>
    <property type="project" value="InterPro"/>
</dbReference>
<feature type="region of interest" description="Disordered" evidence="4">
    <location>
        <begin position="892"/>
        <end position="929"/>
    </location>
</feature>
<evidence type="ECO:0000256" key="4">
    <source>
        <dbReference type="SAM" id="MobiDB-lite"/>
    </source>
</evidence>
<evidence type="ECO:0000256" key="2">
    <source>
        <dbReference type="ARBA" id="ARBA00023242"/>
    </source>
</evidence>
<feature type="region of interest" description="Disordered" evidence="4">
    <location>
        <begin position="265"/>
        <end position="288"/>
    </location>
</feature>
<dbReference type="GeneID" id="111279690"/>
<dbReference type="InterPro" id="IPR033471">
    <property type="entry name" value="DIRP"/>
</dbReference>
<dbReference type="InterPro" id="IPR009057">
    <property type="entry name" value="Homeodomain-like_sf"/>
</dbReference>
<feature type="domain" description="SANT" evidence="6">
    <location>
        <begin position="43"/>
        <end position="94"/>
    </location>
</feature>
<feature type="compositionally biased region" description="Polar residues" evidence="4">
    <location>
        <begin position="612"/>
        <end position="630"/>
    </location>
</feature>
<dbReference type="OrthoDB" id="2339771at2759"/>
<dbReference type="KEGG" id="dzi:111279690"/>
<keyword evidence="7" id="KW-1185">Reference proteome</keyword>
<dbReference type="Pfam" id="PF00249">
    <property type="entry name" value="Myb_DNA-binding"/>
    <property type="match status" value="1"/>
</dbReference>
<dbReference type="GO" id="GO:0005654">
    <property type="term" value="C:nucleoplasm"/>
    <property type="evidence" value="ECO:0007669"/>
    <property type="project" value="TreeGrafter"/>
</dbReference>
<dbReference type="PROSITE" id="PS50090">
    <property type="entry name" value="MYB_LIKE"/>
    <property type="match status" value="1"/>
</dbReference>
<dbReference type="SMART" id="SM00717">
    <property type="entry name" value="SANT"/>
    <property type="match status" value="1"/>
</dbReference>
<dbReference type="InterPro" id="IPR001005">
    <property type="entry name" value="SANT/Myb"/>
</dbReference>
<organism evidence="7 9">
    <name type="scientific">Durio zibethinus</name>
    <name type="common">Durian</name>
    <dbReference type="NCBI Taxonomy" id="66656"/>
    <lineage>
        <taxon>Eukaryota</taxon>
        <taxon>Viridiplantae</taxon>
        <taxon>Streptophyta</taxon>
        <taxon>Embryophyta</taxon>
        <taxon>Tracheophyta</taxon>
        <taxon>Spermatophyta</taxon>
        <taxon>Magnoliopsida</taxon>
        <taxon>eudicotyledons</taxon>
        <taxon>Gunneridae</taxon>
        <taxon>Pentapetalae</taxon>
        <taxon>rosids</taxon>
        <taxon>malvids</taxon>
        <taxon>Malvales</taxon>
        <taxon>Malvaceae</taxon>
        <taxon>Helicteroideae</taxon>
        <taxon>Durio</taxon>
    </lineage>
</organism>
<feature type="compositionally biased region" description="Basic residues" evidence="4">
    <location>
        <begin position="159"/>
        <end position="168"/>
    </location>
</feature>
<dbReference type="RefSeq" id="XP_022722417.1">
    <property type="nucleotide sequence ID" value="XM_022866682.1"/>
</dbReference>
<feature type="coiled-coil region" evidence="3">
    <location>
        <begin position="965"/>
        <end position="992"/>
    </location>
</feature>
<dbReference type="PROSITE" id="PS51293">
    <property type="entry name" value="SANT"/>
    <property type="match status" value="1"/>
</dbReference>
<dbReference type="PANTHER" id="PTHR21689">
    <property type="entry name" value="LIN-9"/>
    <property type="match status" value="1"/>
</dbReference>
<accession>A0A6P5X3Z7</accession>
<evidence type="ECO:0000259" key="5">
    <source>
        <dbReference type="PROSITE" id="PS50090"/>
    </source>
</evidence>
<evidence type="ECO:0000256" key="3">
    <source>
        <dbReference type="SAM" id="Coils"/>
    </source>
</evidence>
<feature type="region of interest" description="Disordered" evidence="4">
    <location>
        <begin position="23"/>
        <end position="42"/>
    </location>
</feature>
<dbReference type="Proteomes" id="UP000515121">
    <property type="component" value="Unplaced"/>
</dbReference>
<dbReference type="SMART" id="SM01135">
    <property type="entry name" value="DIRP"/>
    <property type="match status" value="1"/>
</dbReference>
<feature type="region of interest" description="Disordered" evidence="4">
    <location>
        <begin position="206"/>
        <end position="229"/>
    </location>
</feature>
<dbReference type="GO" id="GO:0017053">
    <property type="term" value="C:transcription repressor complex"/>
    <property type="evidence" value="ECO:0007669"/>
    <property type="project" value="InterPro"/>
</dbReference>
<dbReference type="CDD" id="cd00167">
    <property type="entry name" value="SANT"/>
    <property type="match status" value="1"/>
</dbReference>
<feature type="compositionally biased region" description="Basic residues" evidence="4">
    <location>
        <begin position="206"/>
        <end position="218"/>
    </location>
</feature>
<evidence type="ECO:0000259" key="6">
    <source>
        <dbReference type="PROSITE" id="PS51293"/>
    </source>
</evidence>
<dbReference type="Pfam" id="PF06584">
    <property type="entry name" value="DIRP"/>
    <property type="match status" value="1"/>
</dbReference>
<dbReference type="GO" id="GO:0051726">
    <property type="term" value="P:regulation of cell cycle"/>
    <property type="evidence" value="ECO:0007669"/>
    <property type="project" value="TreeGrafter"/>
</dbReference>
<gene>
    <name evidence="8 9 10" type="primary">LOC111279690</name>
</gene>
<evidence type="ECO:0000313" key="10">
    <source>
        <dbReference type="RefSeq" id="XP_022722419.1"/>
    </source>
</evidence>
<evidence type="ECO:0000313" key="9">
    <source>
        <dbReference type="RefSeq" id="XP_022722417.1"/>
    </source>
</evidence>
<protein>
    <submittedName>
        <fullName evidence="8 9">Protein ALWAYS EARLY 3-like isoform X1</fullName>
    </submittedName>
</protein>
<dbReference type="PANTHER" id="PTHR21689:SF2">
    <property type="entry name" value="PROTEIN LIN-9 HOMOLOG"/>
    <property type="match status" value="1"/>
</dbReference>
<reference evidence="8 9" key="1">
    <citation type="submission" date="2025-04" db="UniProtKB">
        <authorList>
            <consortium name="RefSeq"/>
        </authorList>
    </citation>
    <scope>IDENTIFICATION</scope>
    <source>
        <tissue evidence="8 9">Fruit stalk</tissue>
    </source>
</reference>
<feature type="compositionally biased region" description="Basic and acidic residues" evidence="4">
    <location>
        <begin position="487"/>
        <end position="502"/>
    </location>
</feature>
<dbReference type="RefSeq" id="XP_022722419.1">
    <property type="nucleotide sequence ID" value="XM_022866684.1"/>
</dbReference>
<evidence type="ECO:0000256" key="1">
    <source>
        <dbReference type="ARBA" id="ARBA00004123"/>
    </source>
</evidence>
<feature type="region of interest" description="Disordered" evidence="4">
    <location>
        <begin position="458"/>
        <end position="630"/>
    </location>
</feature>
<dbReference type="SUPFAM" id="SSF46689">
    <property type="entry name" value="Homeodomain-like"/>
    <property type="match status" value="1"/>
</dbReference>
<evidence type="ECO:0000313" key="7">
    <source>
        <dbReference type="Proteomes" id="UP000515121"/>
    </source>
</evidence>
<keyword evidence="3" id="KW-0175">Coiled coil</keyword>
<dbReference type="InterPro" id="IPR017884">
    <property type="entry name" value="SANT_dom"/>
</dbReference>
<dbReference type="GO" id="GO:0003677">
    <property type="term" value="F:DNA binding"/>
    <property type="evidence" value="ECO:0007669"/>
    <property type="project" value="TreeGrafter"/>
</dbReference>
<keyword evidence="2" id="KW-0539">Nucleus</keyword>
<name>A0A6P5X3Z7_DURZI</name>
<dbReference type="Gene3D" id="1.20.58.1880">
    <property type="match status" value="1"/>
</dbReference>
<dbReference type="AlphaFoldDB" id="A0A6P5X3Z7"/>
<proteinExistence type="predicted"/>
<dbReference type="InterPro" id="IPR010561">
    <property type="entry name" value="LIN-9/ALY1"/>
</dbReference>
<dbReference type="GO" id="GO:0006357">
    <property type="term" value="P:regulation of transcription by RNA polymerase II"/>
    <property type="evidence" value="ECO:0007669"/>
    <property type="project" value="TreeGrafter"/>
</dbReference>